<evidence type="ECO:0000256" key="7">
    <source>
        <dbReference type="ARBA" id="ARBA00020020"/>
    </source>
</evidence>
<feature type="compositionally biased region" description="Basic and acidic residues" evidence="29">
    <location>
        <begin position="33"/>
        <end position="97"/>
    </location>
</feature>
<evidence type="ECO:0000259" key="30">
    <source>
        <dbReference type="SMART" id="SM00278"/>
    </source>
</evidence>
<dbReference type="Pfam" id="PF10391">
    <property type="entry name" value="DNA_pol_lambd_f"/>
    <property type="match status" value="1"/>
</dbReference>
<dbReference type="InterPro" id="IPR028207">
    <property type="entry name" value="DNA_pol_B_palm_palm"/>
</dbReference>
<organism evidence="33">
    <name type="scientific">viral metagenome</name>
    <dbReference type="NCBI Taxonomy" id="1070528"/>
    <lineage>
        <taxon>unclassified sequences</taxon>
        <taxon>metagenomes</taxon>
        <taxon>organismal metagenomes</taxon>
    </lineage>
</organism>
<dbReference type="Pfam" id="PF14716">
    <property type="entry name" value="HHH_8"/>
    <property type="match status" value="1"/>
</dbReference>
<dbReference type="SUPFAM" id="SSF81301">
    <property type="entry name" value="Nucleotidyltransferase"/>
    <property type="match status" value="1"/>
</dbReference>
<dbReference type="InterPro" id="IPR003583">
    <property type="entry name" value="Hlx-hairpin-Hlx_DNA-bd_motif"/>
</dbReference>
<feature type="compositionally biased region" description="Basic residues" evidence="29">
    <location>
        <begin position="1"/>
        <end position="32"/>
    </location>
</feature>
<dbReference type="Pfam" id="PF01653">
    <property type="entry name" value="DNA_ligase_aden"/>
    <property type="match status" value="1"/>
</dbReference>
<dbReference type="InterPro" id="IPR013840">
    <property type="entry name" value="DNAligase_N"/>
</dbReference>
<dbReference type="GO" id="GO:0005737">
    <property type="term" value="C:cytoplasm"/>
    <property type="evidence" value="ECO:0007669"/>
    <property type="project" value="UniProtKB-SubCell"/>
</dbReference>
<evidence type="ECO:0000256" key="28">
    <source>
        <dbReference type="ARBA" id="ARBA00049244"/>
    </source>
</evidence>
<dbReference type="EC" id="2.7.7.7" evidence="4"/>
<evidence type="ECO:0000256" key="26">
    <source>
        <dbReference type="ARBA" id="ARBA00044678"/>
    </source>
</evidence>
<dbReference type="InterPro" id="IPR043519">
    <property type="entry name" value="NT_sf"/>
</dbReference>
<evidence type="ECO:0000256" key="8">
    <source>
        <dbReference type="ARBA" id="ARBA00022481"/>
    </source>
</evidence>
<feature type="domain" description="Helix-hairpin-helix DNA-binding motif class 1" evidence="30">
    <location>
        <begin position="1071"/>
        <end position="1090"/>
    </location>
</feature>
<dbReference type="PANTHER" id="PTHR11276">
    <property type="entry name" value="DNA POLYMERASE TYPE-X FAMILY MEMBER"/>
    <property type="match status" value="1"/>
</dbReference>
<evidence type="ECO:0000256" key="23">
    <source>
        <dbReference type="ARBA" id="ARBA00035717"/>
    </source>
</evidence>
<protein>
    <recommendedName>
        <fullName evidence="7">DNA polymerase beta</fullName>
        <ecNumber evidence="4">2.7.7.7</ecNumber>
        <ecNumber evidence="5">4.2.99.18</ecNumber>
        <ecNumber evidence="6">6.5.1.2</ecNumber>
    </recommendedName>
    <alternativeName>
        <fullName evidence="23">5'-deoxyribose-phosphate lyase</fullName>
    </alternativeName>
    <alternativeName>
        <fullName evidence="24">AP lyase</fullName>
    </alternativeName>
</protein>
<dbReference type="Gene3D" id="1.10.150.110">
    <property type="entry name" value="DNA polymerase beta, N-terminal domain-like"/>
    <property type="match status" value="1"/>
</dbReference>
<dbReference type="EC" id="4.2.99.18" evidence="5"/>
<evidence type="ECO:0000313" key="33">
    <source>
        <dbReference type="EMBL" id="QHU28537.1"/>
    </source>
</evidence>
<evidence type="ECO:0000259" key="32">
    <source>
        <dbReference type="SMART" id="SM00532"/>
    </source>
</evidence>
<evidence type="ECO:0000256" key="14">
    <source>
        <dbReference type="ARBA" id="ARBA00022763"/>
    </source>
</evidence>
<dbReference type="SUPFAM" id="SSF81585">
    <property type="entry name" value="PsbU/PolX domain-like"/>
    <property type="match status" value="1"/>
</dbReference>
<dbReference type="GO" id="GO:0003911">
    <property type="term" value="F:DNA ligase (NAD+) activity"/>
    <property type="evidence" value="ECO:0007669"/>
    <property type="project" value="UniProtKB-EC"/>
</dbReference>
<keyword evidence="11" id="KW-0808">Transferase</keyword>
<comment type="similarity">
    <text evidence="3">Belongs to the DNA polymerase type-X family.</text>
</comment>
<dbReference type="SMART" id="SM00532">
    <property type="entry name" value="LIGANc"/>
    <property type="match status" value="1"/>
</dbReference>
<feature type="region of interest" description="Disordered" evidence="29">
    <location>
        <begin position="1"/>
        <end position="118"/>
    </location>
</feature>
<dbReference type="InterPro" id="IPR036420">
    <property type="entry name" value="BRCT_dom_sf"/>
</dbReference>
<evidence type="ECO:0000256" key="27">
    <source>
        <dbReference type="ARBA" id="ARBA00045548"/>
    </source>
</evidence>
<comment type="catalytic activity">
    <reaction evidence="26">
        <text>a 5'-end 2'-deoxyribose-2'-deoxyribonucleotide-DNA = (2E,4S)-4-hydroxypenten-2-al-5-phosphate + a 5'-end 5'-phospho-2'-deoxyribonucleoside-DNA + H(+)</text>
        <dbReference type="Rhea" id="RHEA:76255"/>
        <dbReference type="Rhea" id="RHEA-COMP:13180"/>
        <dbReference type="Rhea" id="RHEA-COMP:18657"/>
        <dbReference type="ChEBI" id="CHEBI:15378"/>
        <dbReference type="ChEBI" id="CHEBI:136412"/>
        <dbReference type="ChEBI" id="CHEBI:195194"/>
        <dbReference type="ChEBI" id="CHEBI:195195"/>
    </reaction>
</comment>
<dbReference type="PROSITE" id="PS00522">
    <property type="entry name" value="DNA_POLYMERASE_X"/>
    <property type="match status" value="1"/>
</dbReference>
<dbReference type="EMBL" id="MN740472">
    <property type="protein sequence ID" value="QHU28537.1"/>
    <property type="molecule type" value="Genomic_DNA"/>
</dbReference>
<dbReference type="InterPro" id="IPR018944">
    <property type="entry name" value="DNA_pol_lambd_fingers_domain"/>
</dbReference>
<dbReference type="Pfam" id="PF14792">
    <property type="entry name" value="DNA_pol_B_palm"/>
    <property type="match status" value="1"/>
</dbReference>
<dbReference type="PRINTS" id="PR00870">
    <property type="entry name" value="DNAPOLXBETA"/>
</dbReference>
<feature type="compositionally biased region" description="Basic and acidic residues" evidence="29">
    <location>
        <begin position="106"/>
        <end position="115"/>
    </location>
</feature>
<dbReference type="GO" id="GO:0003677">
    <property type="term" value="F:DNA binding"/>
    <property type="evidence" value="ECO:0007669"/>
    <property type="project" value="UniProtKB-KW"/>
</dbReference>
<keyword evidence="17" id="KW-0520">NAD</keyword>
<dbReference type="Pfam" id="PF14791">
    <property type="entry name" value="DNA_pol_B_thumb"/>
    <property type="match status" value="1"/>
</dbReference>
<comment type="catalytic activity">
    <reaction evidence="25">
        <text>2'-deoxyribonucleotide-(2'-deoxyribose 5'-phosphate)-2'-deoxyribonucleotide-DNA = a 3'-end 2'-deoxyribonucleotide-(2,3-dehydro-2,3-deoxyribose 5'-phosphate)-DNA + a 5'-end 5'-phospho-2'-deoxyribonucleoside-DNA + H(+)</text>
        <dbReference type="Rhea" id="RHEA:66592"/>
        <dbReference type="Rhea" id="RHEA-COMP:13180"/>
        <dbReference type="Rhea" id="RHEA-COMP:16897"/>
        <dbReference type="Rhea" id="RHEA-COMP:17067"/>
        <dbReference type="ChEBI" id="CHEBI:15378"/>
        <dbReference type="ChEBI" id="CHEBI:136412"/>
        <dbReference type="ChEBI" id="CHEBI:157695"/>
        <dbReference type="ChEBI" id="CHEBI:167181"/>
        <dbReference type="EC" id="4.2.99.18"/>
    </reaction>
</comment>
<keyword evidence="14" id="KW-0227">DNA damage</keyword>
<dbReference type="SUPFAM" id="SSF50249">
    <property type="entry name" value="Nucleic acid-binding proteins"/>
    <property type="match status" value="1"/>
</dbReference>
<evidence type="ECO:0000256" key="3">
    <source>
        <dbReference type="ARBA" id="ARBA00008323"/>
    </source>
</evidence>
<dbReference type="InterPro" id="IPR037160">
    <property type="entry name" value="DNA_Pol_thumb_sf"/>
</dbReference>
<dbReference type="InterPro" id="IPR012340">
    <property type="entry name" value="NA-bd_OB-fold"/>
</dbReference>
<comment type="catalytic activity">
    <reaction evidence="22">
        <text>NAD(+) + (deoxyribonucleotide)n-3'-hydroxyl + 5'-phospho-(deoxyribonucleotide)m = (deoxyribonucleotide)n+m + AMP + beta-nicotinamide D-nucleotide.</text>
        <dbReference type="EC" id="6.5.1.2"/>
    </reaction>
</comment>
<keyword evidence="15" id="KW-0832">Ubl conjugation</keyword>
<dbReference type="FunFam" id="3.30.210.10:FF:000002">
    <property type="entry name" value="DNA polymerase"/>
    <property type="match status" value="1"/>
</dbReference>
<proteinExistence type="inferred from homology"/>
<evidence type="ECO:0000256" key="2">
    <source>
        <dbReference type="ARBA" id="ARBA00004496"/>
    </source>
</evidence>
<evidence type="ECO:0000256" key="18">
    <source>
        <dbReference type="ARBA" id="ARBA00023053"/>
    </source>
</evidence>
<dbReference type="AlphaFoldDB" id="A0A6C0LDL2"/>
<dbReference type="InterPro" id="IPR013839">
    <property type="entry name" value="DNAligase_adenylation"/>
</dbReference>
<dbReference type="SMART" id="SM00483">
    <property type="entry name" value="POLXc"/>
    <property type="match status" value="1"/>
</dbReference>
<feature type="domain" description="Helix-hairpin-helix DNA-binding motif class 1" evidence="30">
    <location>
        <begin position="1001"/>
        <end position="1020"/>
    </location>
</feature>
<reference evidence="33" key="1">
    <citation type="journal article" date="2020" name="Nature">
        <title>Giant virus diversity and host interactions through global metagenomics.</title>
        <authorList>
            <person name="Schulz F."/>
            <person name="Roux S."/>
            <person name="Paez-Espino D."/>
            <person name="Jungbluth S."/>
            <person name="Walsh D.A."/>
            <person name="Denef V.J."/>
            <person name="McMahon K.D."/>
            <person name="Konstantinidis K.T."/>
            <person name="Eloe-Fadrosh E.A."/>
            <person name="Kyrpides N.C."/>
            <person name="Woyke T."/>
        </authorList>
    </citation>
    <scope>NUCLEOTIDE SEQUENCE</scope>
    <source>
        <strain evidence="33">GVMAG-M-3300027770-73</strain>
    </source>
</reference>
<dbReference type="SUPFAM" id="SSF56091">
    <property type="entry name" value="DNA ligase/mRNA capping enzyme, catalytic domain"/>
    <property type="match status" value="1"/>
</dbReference>
<evidence type="ECO:0000256" key="10">
    <source>
        <dbReference type="ARBA" id="ARBA00022634"/>
    </source>
</evidence>
<dbReference type="GO" id="GO:0006260">
    <property type="term" value="P:DNA replication"/>
    <property type="evidence" value="ECO:0007669"/>
    <property type="project" value="UniProtKB-KW"/>
</dbReference>
<evidence type="ECO:0000256" key="12">
    <source>
        <dbReference type="ARBA" id="ARBA00022695"/>
    </source>
</evidence>
<evidence type="ECO:0000259" key="31">
    <source>
        <dbReference type="SMART" id="SM00483"/>
    </source>
</evidence>
<feature type="domain" description="DNA-directed DNA polymerase X" evidence="31">
    <location>
        <begin position="167"/>
        <end position="477"/>
    </location>
</feature>
<evidence type="ECO:0000256" key="9">
    <source>
        <dbReference type="ARBA" id="ARBA00022598"/>
    </source>
</evidence>
<sequence length="1196" mass="133471">MTRTLKRRYKNRKSFTIKHKKKRNNSRRKRGGTKKDKDKDKKAAKEKKEADKKEAKEKKEAEKKEAKEKKEADKKEAKEKKEAEKKEAKEKKAAEKKATKKKAVKEKKEGKDTKKNRSKPKLVIVENLVENLAENLAENLDKNFSEKIDKDIKTVEEDTVKKMPITRLNESFIDLMDKLSNIMMKQGEPFRARAYQKAQETMMTVMEDIHSPEQLKGMPGIGSTIMEKLNEFVSTGTLRILEREKNNPITIIGEIYGVGPKKAKELVEAGITGIEQLRERQDLLNDIQRVGLKYYEDILKRIPRAEIDEYKKIFESVFETVKVPGSHFEIVGSYRRGAVESGDIDVIITSPDPKVFKRFVEELKKLGIILSDGILSFGSSKALVVAQLPGTPFARRVDFLYTNQEEYPFAVLYFTGSKIFNTVMRGKALSMGYSLNEHGLYKMEGKKKADKIDTVFGSEKDIFDFLGMEYREPVERVNGLSVASFKQGTEKVDVEKVVVEPVVLEEEHVAMAEKEAAALVEKTNKSTTLKKGKKAVIIKKPKLKIVTTGNLAEQLAESKSDASAIEHITAFKKHGIPVLNALSEEQLISMVEEADKTFHYNKTPIMTDNEYDIVKEYAEKKYPDHPYFLEVGTIVEKNKVVLPYTMASMDKIKPDTGALNAWKAKFVGPYVLSCKLDGVSGMYSTKGAVPKLYTRGNGKVGQDISHLIPYLRLPKKKDIVVRGEFVIPKAVFQSKYKSSFANPRNLVAGIVNRIGLDKEKIADVHFVAYEVIDPLVKPSEQMLMLQDDGFETVLHKTTDILTNEMLSELLVEWRTSYAYEIDGVIVIDDKVHTRKLSGNPDYAFAFKMVLSDQIAEAKVVNVIWTPSKDGYLKPRVQIEPIHLGGVTIEYATGFNAAFIEENKIGVGALIQIIRSGDVIPHIRGVTVSAEEPMMPNVPYQWNATHVDVMLEDAGSNETVREKNITGFFRGIGVEGLSSGNVARIIAAGFDTIPKILTMTVADFKTVEGFKEKLATKIHSGIQEKIAAAPLGLLMSASNLFGRGFSDKKLELILADYPDILTNGDSDEAKITKLAAIKGMAKKTAEAFVERIPAFNQFLAECGLQDKLGSTALGAVAIDTTHPLYKKSIVLTGTRDKALMSALKSVGASLGSSVSKKTFAVIAPSLDEDTGKAEEARKLGVPLYTPATFMEKFEFAL</sequence>
<name>A0A6C0LDL2_9ZZZZ</name>
<evidence type="ECO:0000256" key="19">
    <source>
        <dbReference type="ARBA" id="ARBA00023125"/>
    </source>
</evidence>
<feature type="domain" description="Helix-hairpin-helix DNA-binding motif class 1" evidence="30">
    <location>
        <begin position="250"/>
        <end position="269"/>
    </location>
</feature>
<dbReference type="Gene3D" id="3.30.460.10">
    <property type="entry name" value="Beta Polymerase, domain 2"/>
    <property type="match status" value="1"/>
</dbReference>
<feature type="domain" description="NAD-dependent DNA ligase N-terminal" evidence="32">
    <location>
        <begin position="580"/>
        <end position="973"/>
    </location>
</feature>
<evidence type="ECO:0000256" key="15">
    <source>
        <dbReference type="ARBA" id="ARBA00022843"/>
    </source>
</evidence>
<dbReference type="GO" id="GO:0005634">
    <property type="term" value="C:nucleus"/>
    <property type="evidence" value="ECO:0007669"/>
    <property type="project" value="TreeGrafter"/>
</dbReference>
<dbReference type="Pfam" id="PF14520">
    <property type="entry name" value="HHH_5"/>
    <property type="match status" value="1"/>
</dbReference>
<evidence type="ECO:0000256" key="24">
    <source>
        <dbReference type="ARBA" id="ARBA00035726"/>
    </source>
</evidence>
<keyword evidence="16" id="KW-0239">DNA-directed DNA polymerase</keyword>
<comment type="cofactor">
    <cofactor evidence="1">
        <name>Mg(2+)</name>
        <dbReference type="ChEBI" id="CHEBI:18420"/>
    </cofactor>
</comment>
<keyword evidence="9" id="KW-0436">Ligase</keyword>
<dbReference type="InterPro" id="IPR029398">
    <property type="entry name" value="PolB_thumb"/>
</dbReference>
<evidence type="ECO:0000256" key="11">
    <source>
        <dbReference type="ARBA" id="ARBA00022679"/>
    </source>
</evidence>
<dbReference type="Pfam" id="PF03120">
    <property type="entry name" value="OB_DNA_ligase"/>
    <property type="match status" value="1"/>
</dbReference>
<dbReference type="InterPro" id="IPR002054">
    <property type="entry name" value="DNA-dir_DNA_pol_X"/>
</dbReference>
<keyword evidence="21" id="KW-0456">Lyase</keyword>
<evidence type="ECO:0000256" key="25">
    <source>
        <dbReference type="ARBA" id="ARBA00044632"/>
    </source>
</evidence>
<dbReference type="SUPFAM" id="SSF47802">
    <property type="entry name" value="DNA polymerase beta, N-terminal domain-like"/>
    <property type="match status" value="1"/>
</dbReference>
<evidence type="ECO:0000256" key="17">
    <source>
        <dbReference type="ARBA" id="ARBA00023027"/>
    </source>
</evidence>
<dbReference type="Gene3D" id="2.40.50.140">
    <property type="entry name" value="Nucleic acid-binding proteins"/>
    <property type="match status" value="1"/>
</dbReference>
<dbReference type="InterPro" id="IPR004150">
    <property type="entry name" value="NAD_DNA_ligase_OB"/>
</dbReference>
<dbReference type="SMART" id="SM00278">
    <property type="entry name" value="HhH1"/>
    <property type="match status" value="4"/>
</dbReference>
<evidence type="ECO:0000256" key="6">
    <source>
        <dbReference type="ARBA" id="ARBA00012722"/>
    </source>
</evidence>
<keyword evidence="13" id="KW-0235">DNA replication</keyword>
<dbReference type="SUPFAM" id="SSF52113">
    <property type="entry name" value="BRCT domain"/>
    <property type="match status" value="1"/>
</dbReference>
<evidence type="ECO:0000256" key="1">
    <source>
        <dbReference type="ARBA" id="ARBA00001946"/>
    </source>
</evidence>
<dbReference type="InterPro" id="IPR010996">
    <property type="entry name" value="HHH_MUS81"/>
</dbReference>
<dbReference type="EC" id="6.5.1.2" evidence="6"/>
<dbReference type="Gene3D" id="1.10.150.20">
    <property type="entry name" value="5' to 3' exonuclease, C-terminal subdomain"/>
    <property type="match status" value="1"/>
</dbReference>
<dbReference type="InterPro" id="IPR022312">
    <property type="entry name" value="DNA_pol_X"/>
</dbReference>
<evidence type="ECO:0000256" key="5">
    <source>
        <dbReference type="ARBA" id="ARBA00012720"/>
    </source>
</evidence>
<dbReference type="Gene3D" id="3.30.470.30">
    <property type="entry name" value="DNA ligase/mRNA capping enzyme"/>
    <property type="match status" value="1"/>
</dbReference>
<feature type="domain" description="Helix-hairpin-helix DNA-binding motif class 1" evidence="30">
    <location>
        <begin position="213"/>
        <end position="232"/>
    </location>
</feature>
<keyword evidence="18" id="KW-0915">Sodium</keyword>
<dbReference type="InterPro" id="IPR019843">
    <property type="entry name" value="DNA_pol-X_BS"/>
</dbReference>
<dbReference type="PANTHER" id="PTHR11276:SF28">
    <property type="entry name" value="DNA POLYMERASE LAMBDA"/>
    <property type="match status" value="1"/>
</dbReference>
<comment type="catalytic activity">
    <reaction evidence="28">
        <text>DNA(n) + a 2'-deoxyribonucleoside 5'-triphosphate = DNA(n+1) + diphosphate</text>
        <dbReference type="Rhea" id="RHEA:22508"/>
        <dbReference type="Rhea" id="RHEA-COMP:17339"/>
        <dbReference type="Rhea" id="RHEA-COMP:17340"/>
        <dbReference type="ChEBI" id="CHEBI:33019"/>
        <dbReference type="ChEBI" id="CHEBI:61560"/>
        <dbReference type="ChEBI" id="CHEBI:173112"/>
        <dbReference type="EC" id="2.7.7.7"/>
    </reaction>
</comment>
<dbReference type="InterPro" id="IPR002008">
    <property type="entry name" value="DNA_pol_X_beta-like"/>
</dbReference>
<dbReference type="GO" id="GO:0003887">
    <property type="term" value="F:DNA-directed DNA polymerase activity"/>
    <property type="evidence" value="ECO:0007669"/>
    <property type="project" value="UniProtKB-KW"/>
</dbReference>
<evidence type="ECO:0000256" key="29">
    <source>
        <dbReference type="SAM" id="MobiDB-lite"/>
    </source>
</evidence>
<evidence type="ECO:0000256" key="20">
    <source>
        <dbReference type="ARBA" id="ARBA00023204"/>
    </source>
</evidence>
<dbReference type="Gene3D" id="3.30.210.10">
    <property type="entry name" value="DNA polymerase, thumb domain"/>
    <property type="match status" value="1"/>
</dbReference>
<dbReference type="GO" id="GO:0140078">
    <property type="term" value="F:class I DNA-(apurinic or apyrimidinic site) endonuclease activity"/>
    <property type="evidence" value="ECO:0007669"/>
    <property type="project" value="UniProtKB-EC"/>
</dbReference>
<comment type="subcellular location">
    <subcellularLocation>
        <location evidence="2">Cytoplasm</location>
    </subcellularLocation>
</comment>
<keyword evidence="12" id="KW-0548">Nucleotidyltransferase</keyword>
<dbReference type="CDD" id="cd00141">
    <property type="entry name" value="NT_POLXc"/>
    <property type="match status" value="1"/>
</dbReference>
<keyword evidence="20" id="KW-0234">DNA repair</keyword>
<dbReference type="GO" id="GO:0006303">
    <property type="term" value="P:double-strand break repair via nonhomologous end joining"/>
    <property type="evidence" value="ECO:0007669"/>
    <property type="project" value="TreeGrafter"/>
</dbReference>
<dbReference type="PRINTS" id="PR00869">
    <property type="entry name" value="DNAPOLX"/>
</dbReference>
<evidence type="ECO:0000256" key="4">
    <source>
        <dbReference type="ARBA" id="ARBA00012417"/>
    </source>
</evidence>
<evidence type="ECO:0000256" key="16">
    <source>
        <dbReference type="ARBA" id="ARBA00022932"/>
    </source>
</evidence>
<dbReference type="InterPro" id="IPR027421">
    <property type="entry name" value="DNA_pol_lamdba_lyase_dom_sf"/>
</dbReference>
<evidence type="ECO:0000256" key="22">
    <source>
        <dbReference type="ARBA" id="ARBA00034005"/>
    </source>
</evidence>
<evidence type="ECO:0000256" key="13">
    <source>
        <dbReference type="ARBA" id="ARBA00022705"/>
    </source>
</evidence>
<comment type="function">
    <text evidence="27">Repair polymerase that plays a key role in base-excision repair. During this process, the damaged base is excised by specific DNA glycosylases, the DNA backbone is nicked at the abasic site by an apurinic/apyrimidic (AP) endonuclease, and POLB removes 5'-deoxyribose-phosphate from the preincised AP site acting as a 5'-deoxyribose-phosphate lyase (5'-dRP lyase); through its DNA polymerase activity, it adds one nucleotide to the 3' end of the arising single-nucleotide gap. Conducts 'gap-filling' DNA synthesis in a stepwise distributive fashion rather than in a processive fashion as for other DNA polymerases. It is also able to cleave sugar-phosphate bonds 3' to an intact AP site, acting as an AP lyase.</text>
</comment>
<evidence type="ECO:0000256" key="21">
    <source>
        <dbReference type="ARBA" id="ARBA00023239"/>
    </source>
</evidence>
<accession>A0A6C0LDL2</accession>
<keyword evidence="10" id="KW-0237">DNA synthesis</keyword>
<keyword evidence="19" id="KW-0238">DNA-binding</keyword>
<keyword evidence="8" id="KW-0488">Methylation</keyword>